<feature type="domain" description="Secretion system C-terminal sorting" evidence="3">
    <location>
        <begin position="785"/>
        <end position="864"/>
    </location>
</feature>
<sequence>MKNYVRNSFILTHLLALTALCSHYVNAQGEPFECDYNAYLFQYNDIYAVDLASGSAYLVSENVTPGNINAAAYNSADGYIWGYLSTPSKSIVRIGKNFSTDVYTIPELPDSNNKYVGDISIDGIYYFRSGSSTYHAVDLNPESNNYLEFIGSTTLSQNINIHDWAFNAVDGKLYTVEKGTNILYRIDAQTGVVLPLGVVPILSGLNYTFGAVYFDVDGNFYVSANQTGSVYKVNNVHNILAGGLIQSNIFAFGPASSLNDGARCPTAPVPQEDCINGLDDDGDGLVDCDDPACSGVATCPEINLTSGANDGGLESNDRLSALISERNYKRAATNYKFDKKTAKRLKKGASYGKSGKYSANAIPLADLIPLDIIGETSTIESSPADLLDLTNASDIYSVDYLKGSDNIGALMVIKTESKVYEHSKFICDRFLGAQLLSVSNIQLREKDFIKSIIKQPDGATEFALSFSARIDGQGQFVIESHWNIDAYADNSSYYNFQIWANTVDDLLALADEILNLLEASATISDYKASTPPPVFVKSAKYANGKVLLNLVNNNKSGGIDLQGGLKRTETLSTESMSFSSPIDGYLDSISLQTGSLFDFGFRVSNTKGGTPDDLFVADAPWGLDASAEGTTVKTYQVLESTQPFMEEGYSVERNIELSGRTSSYIGVYRALSPRFSAVDLSEYGKLSFEAEGTGTLEVKITKGDGSTYSAKVDLSAQTETHVIATDDFTKNGKSTDFSNIRVLNFNLLAENGSEEDKSLKLKNVSFNNKEQPKAFILDDTNKSLLFPNPVRESADLYFYEEKAGSYLLEIYDLTGKKMVQNQMSGDSQKGQNKITIQKHSLSPGLYLYKLTSSNDRIWSDKIMIK</sequence>
<protein>
    <submittedName>
        <fullName evidence="5">T9SS C-terminal target domain-containing protein</fullName>
    </submittedName>
</protein>
<organism evidence="5 6">
    <name type="scientific">Euzebyella marina</name>
    <dbReference type="NCBI Taxonomy" id="1761453"/>
    <lineage>
        <taxon>Bacteria</taxon>
        <taxon>Pseudomonadati</taxon>
        <taxon>Bacteroidota</taxon>
        <taxon>Flavobacteriia</taxon>
        <taxon>Flavobacteriales</taxon>
        <taxon>Flavobacteriaceae</taxon>
        <taxon>Euzebyella</taxon>
    </lineage>
</organism>
<feature type="chain" id="PRO_5018267315" evidence="2">
    <location>
        <begin position="28"/>
        <end position="865"/>
    </location>
</feature>
<accession>A0A3G2LBX8</accession>
<dbReference type="InterPro" id="IPR026444">
    <property type="entry name" value="Secre_tail"/>
</dbReference>
<reference evidence="5 6" key="1">
    <citation type="submission" date="2018-08" db="EMBL/GenBank/DDBJ databases">
        <title>The reduced genetic potential of extracellular carbohydrate catabolism in Euzebyella marina RN62, a Flavobacteriia bacterium isolated from the hadal water.</title>
        <authorList>
            <person name="Xue C."/>
        </authorList>
    </citation>
    <scope>NUCLEOTIDE SEQUENCE [LARGE SCALE GENOMIC DNA]</scope>
    <source>
        <strain evidence="5 6">RN62</strain>
    </source>
</reference>
<evidence type="ECO:0000256" key="2">
    <source>
        <dbReference type="SAM" id="SignalP"/>
    </source>
</evidence>
<gene>
    <name evidence="5" type="ORF">D1013_10555</name>
</gene>
<keyword evidence="6" id="KW-1185">Reference proteome</keyword>
<dbReference type="Pfam" id="PF21959">
    <property type="entry name" value="DUF6923"/>
    <property type="match status" value="1"/>
</dbReference>
<feature type="signal peptide" evidence="2">
    <location>
        <begin position="1"/>
        <end position="27"/>
    </location>
</feature>
<dbReference type="Pfam" id="PF18962">
    <property type="entry name" value="Por_Secre_tail"/>
    <property type="match status" value="1"/>
</dbReference>
<feature type="domain" description="DUF6923" evidence="4">
    <location>
        <begin position="53"/>
        <end position="266"/>
    </location>
</feature>
<evidence type="ECO:0000313" key="5">
    <source>
        <dbReference type="EMBL" id="AYN69701.1"/>
    </source>
</evidence>
<dbReference type="NCBIfam" id="TIGR04183">
    <property type="entry name" value="Por_Secre_tail"/>
    <property type="match status" value="1"/>
</dbReference>
<name>A0A3G2LBX8_9FLAO</name>
<evidence type="ECO:0000256" key="1">
    <source>
        <dbReference type="ARBA" id="ARBA00022729"/>
    </source>
</evidence>
<dbReference type="Gene3D" id="2.120.10.30">
    <property type="entry name" value="TolB, C-terminal domain"/>
    <property type="match status" value="1"/>
</dbReference>
<dbReference type="KEGG" id="emar:D1013_10555"/>
<dbReference type="SUPFAM" id="SSF63829">
    <property type="entry name" value="Calcium-dependent phosphotriesterase"/>
    <property type="match status" value="1"/>
</dbReference>
<evidence type="ECO:0000313" key="6">
    <source>
        <dbReference type="Proteomes" id="UP000276309"/>
    </source>
</evidence>
<proteinExistence type="predicted"/>
<keyword evidence="1 2" id="KW-0732">Signal</keyword>
<dbReference type="EMBL" id="CP032050">
    <property type="protein sequence ID" value="AYN69701.1"/>
    <property type="molecule type" value="Genomic_DNA"/>
</dbReference>
<dbReference type="AlphaFoldDB" id="A0A3G2LBX8"/>
<dbReference type="Proteomes" id="UP000276309">
    <property type="component" value="Chromosome"/>
</dbReference>
<evidence type="ECO:0000259" key="3">
    <source>
        <dbReference type="Pfam" id="PF18962"/>
    </source>
</evidence>
<evidence type="ECO:0000259" key="4">
    <source>
        <dbReference type="Pfam" id="PF21959"/>
    </source>
</evidence>
<dbReference type="InterPro" id="IPR011042">
    <property type="entry name" value="6-blade_b-propeller_TolB-like"/>
</dbReference>
<dbReference type="InterPro" id="IPR054215">
    <property type="entry name" value="DUF6923"/>
</dbReference>
<dbReference type="OrthoDB" id="1204817at2"/>